<keyword evidence="1" id="KW-0862">Zinc</keyword>
<feature type="compositionally biased region" description="Basic and acidic residues" evidence="2">
    <location>
        <begin position="1616"/>
        <end position="1625"/>
    </location>
</feature>
<evidence type="ECO:0000256" key="2">
    <source>
        <dbReference type="SAM" id="MobiDB-lite"/>
    </source>
</evidence>
<dbReference type="GO" id="GO:0008270">
    <property type="term" value="F:zinc ion binding"/>
    <property type="evidence" value="ECO:0007669"/>
    <property type="project" value="UniProtKB-KW"/>
</dbReference>
<feature type="compositionally biased region" description="Basic and acidic residues" evidence="2">
    <location>
        <begin position="608"/>
        <end position="627"/>
    </location>
</feature>
<feature type="region of interest" description="Disordered" evidence="2">
    <location>
        <begin position="1826"/>
        <end position="1850"/>
    </location>
</feature>
<evidence type="ECO:0000256" key="1">
    <source>
        <dbReference type="PROSITE-ProRule" id="PRU00047"/>
    </source>
</evidence>
<feature type="non-terminal residue" evidence="4">
    <location>
        <position position="1"/>
    </location>
</feature>
<feature type="compositionally biased region" description="Basic and acidic residues" evidence="2">
    <location>
        <begin position="85"/>
        <end position="94"/>
    </location>
</feature>
<reference evidence="4" key="1">
    <citation type="submission" date="2023-06" db="EMBL/GenBank/DDBJ databases">
        <authorList>
            <person name="Delattre M."/>
        </authorList>
    </citation>
    <scope>NUCLEOTIDE SEQUENCE</scope>
    <source>
        <strain evidence="4">AF72</strain>
    </source>
</reference>
<comment type="caution">
    <text evidence="4">The sequence shown here is derived from an EMBL/GenBank/DDBJ whole genome shotgun (WGS) entry which is preliminary data.</text>
</comment>
<feature type="compositionally biased region" description="Polar residues" evidence="2">
    <location>
        <begin position="1389"/>
        <end position="1399"/>
    </location>
</feature>
<dbReference type="GO" id="GO:0031123">
    <property type="term" value="P:RNA 3'-end processing"/>
    <property type="evidence" value="ECO:0007669"/>
    <property type="project" value="TreeGrafter"/>
</dbReference>
<feature type="compositionally biased region" description="Basic and acidic residues" evidence="2">
    <location>
        <begin position="2021"/>
        <end position="2033"/>
    </location>
</feature>
<dbReference type="Pfam" id="PF22600">
    <property type="entry name" value="MTPAP-like_central"/>
    <property type="match status" value="1"/>
</dbReference>
<dbReference type="SUPFAM" id="SSF81301">
    <property type="entry name" value="Nucleotidyltransferase"/>
    <property type="match status" value="1"/>
</dbReference>
<dbReference type="GO" id="GO:0050265">
    <property type="term" value="F:RNA uridylyltransferase activity"/>
    <property type="evidence" value="ECO:0007669"/>
    <property type="project" value="TreeGrafter"/>
</dbReference>
<dbReference type="Gene3D" id="3.30.460.10">
    <property type="entry name" value="Beta Polymerase, domain 2"/>
    <property type="match status" value="2"/>
</dbReference>
<keyword evidence="1" id="KW-0863">Zinc-finger</keyword>
<sequence length="2054" mass="230335">METLADTSLESPKPEEPNDPSQDGEILVQVEGPTVEGEETAAMADPGQQDDEAAEVPKVVSEPSTSQPVPTDESTSSGEPVETTAPKEPKKPPEDISSAVKTVLYSIDELPLDSNAKYGLDLVDKEGKPWLIQVRFEEMKKVLRIKKMRIYPERPGFENLNPGCVAIAPDVGELQQRQIIREALQEYVAYLTKYAEEEVEDKHLLVNQSTVKVLEREHVATLDRSYHHSQFKDALFLCGICKFHLFHPSSALEHCIGPEHRGNMEKIEIHERLYKLPQLESQHYSAIDAEIRRLSAPSSLLAEFTANADRAHKFIEECLRELTADSAFTWNLTHYGSSATGLAAVGGKVTSDVNLHLMVHDVKESIIWELMNKLHRHLEAISKANTASITVTYMKKPNVMTLHYESVQVVLRANDYRRTIFSNAISQWAAVRSNLVPFLRWIRRWAMISDLVERTQDMHPGLPTYVVDMFAIHFLLRAGLIPPVFNKDTQAVEINEPTTYELLSDVEIKELAGTDTSDGWCLGKLFHDFLEYYSKKHSQALRIQVVSADIPMLRIGTSRRFFISDPAGLSTSLSQTVATHLYNVVLHSYCYLRVPDFMDSEKSPLRLVMDPREREGRKDGKNHDHGKATPQKVPAVPAAITDSDIDPSTNWVYNAKDLDEEGLLVEFADQQQLQYTPMALLQILSNDPNQHCYAGQLPELEKLYSADEERYYSIFQIFDSPTNITQRIETVLRLHYASRRYRMLAPNDPNLCAPAIEMEEMDGGNKHCPVDRLYAWKPEPVVQEPSVNINGGLPFQSHNVTRDSEAEAGGWSDTEAEVKIDYGKSNASTSEAPDPTVTVFPVVAGNADLVGGLKLLSLASNEKMSTDELRVQFANEKLNFDELAARSCDYDFGAALNFTGGYIIDRRCAACNDPTHTKDYCPFLEVPKYSKLKLPGDPVIRQLDCVIGRLYNLEAVTEEQSEEVQTRVNQLQQRINTSNFGKQMGPITLKVFGSYCNTIGGRASDVDICLTFDESPEEPPRKHSTKSVMQRLESALRYCQFTDNIVLVARAKVPIVQFSLFFDSKKGKFSKYNNLLQHQDYRRLDADISYYNLLAMHNSRLISTYCDIWPPLRSLGIFVKLWAKNNQIGDAACGSISSYGHMLLLIHFLQQADILPVLSEAPWTDGLEKQFCEGFDVTFASDVESIKVVQIRRKAMLTIEEKRNEDLKVQKMIQWSTERGIYIEDPFDRTHNLPSGIKDRMLAYVRRCFDASRVKLYSSEDLGITLKDGKKRKLKLSPDVLEKQIVDLMRALQFAEVVPEANARCVHCKKVGHFVRNCPVKQTHHPFTKKTPVKNLDRTPVKSGAQHGPAKPRLGPGFPNMTATTRPAQATQPAGPSRSNKYSAPAPAKQQSKGGTHTTVPLAPSPLLDHQPSTPSSDLPAVPQQFEDVEEESLDSEVDAEMVEDIRAFSEPDGLIVSPSSATVSPLTVKRQGLNIVTHRRRDPLDGDGEVTSDPESPDEDMALEMLAQNSHMRQGIIQIMKRDSHVQVDDVLPLPNAVQEDLNSVPSAVEADQEESKNADEDRTLDETNDTETGSTVTVVLPHPLPPIAPRPRFRPPRERGIFRVPPPLTLPTPEIRDGHRDGELTDPSQASVTVEDVTVDESEPAFTALPEAMIESLKRLTPEQTQQLLHILSPNSSSFENFAGPVSDESNKPVGQDYHRATATERQAAGRDWWLAQQPGTVHGSTDESLAAQLIREDIERSGQDVAHHHQHLLGHLSLDEFEEQQARWLEAELGLPVASYANVDNTWDRPSTSREPDEGFPIPGTFRDLGGTTVDEWARLQDEHYPQEPRTEPQPKPKSKRSKLRPAEASMFANAKIEEPLPGPSQPVEDVVLGTFHQIGGTTVEEWAKLQDETSWAGRPMMLCNDFEGYEEAVENGYLGGPMEAPRESQFVWNSPNASPHNSNLEPEWLADPLVDHRPDRLYFDRRFHVEVRVRKGKKDITKAKVGERGVLPMPREIVNSNFQAKGFADNCQWEKIDVSAKSKDTPPPKDKKRKTKAPGNSRNQPTAANP</sequence>
<feature type="compositionally biased region" description="Polar residues" evidence="2">
    <location>
        <begin position="62"/>
        <end position="78"/>
    </location>
</feature>
<dbReference type="Proteomes" id="UP001177023">
    <property type="component" value="Unassembled WGS sequence"/>
</dbReference>
<dbReference type="Gene3D" id="1.10.1410.10">
    <property type="match status" value="3"/>
</dbReference>
<dbReference type="GO" id="GO:0003676">
    <property type="term" value="F:nucleic acid binding"/>
    <property type="evidence" value="ECO:0007669"/>
    <property type="project" value="InterPro"/>
</dbReference>
<feature type="region of interest" description="Disordered" evidence="2">
    <location>
        <begin position="2021"/>
        <end position="2054"/>
    </location>
</feature>
<feature type="region of interest" description="Disordered" evidence="2">
    <location>
        <begin position="1"/>
        <end position="95"/>
    </location>
</feature>
<name>A0AA36CRE8_9BILA</name>
<dbReference type="SUPFAM" id="SSF81631">
    <property type="entry name" value="PAP/OAS1 substrate-binding domain"/>
    <property type="match status" value="2"/>
</dbReference>
<evidence type="ECO:0000313" key="5">
    <source>
        <dbReference type="Proteomes" id="UP001177023"/>
    </source>
</evidence>
<feature type="compositionally biased region" description="Basic residues" evidence="2">
    <location>
        <begin position="1323"/>
        <end position="1332"/>
    </location>
</feature>
<gene>
    <name evidence="4" type="ORF">MSPICULIGERA_LOCUS11957</name>
</gene>
<feature type="region of interest" description="Disordered" evidence="2">
    <location>
        <begin position="608"/>
        <end position="630"/>
    </location>
</feature>
<evidence type="ECO:0000259" key="3">
    <source>
        <dbReference type="PROSITE" id="PS50158"/>
    </source>
</evidence>
<keyword evidence="5" id="KW-1185">Reference proteome</keyword>
<dbReference type="SMART" id="SM00343">
    <property type="entry name" value="ZnF_C2HC"/>
    <property type="match status" value="2"/>
</dbReference>
<feature type="region of interest" description="Disordered" evidence="2">
    <location>
        <begin position="1544"/>
        <end position="1634"/>
    </location>
</feature>
<feature type="domain" description="CCHC-type" evidence="3">
    <location>
        <begin position="1304"/>
        <end position="1319"/>
    </location>
</feature>
<dbReference type="EMBL" id="CATQJA010002621">
    <property type="protein sequence ID" value="CAJ0573603.1"/>
    <property type="molecule type" value="Genomic_DNA"/>
</dbReference>
<protein>
    <recommendedName>
        <fullName evidence="3">CCHC-type domain-containing protein</fullName>
    </recommendedName>
</protein>
<dbReference type="PANTHER" id="PTHR12271:SF66">
    <property type="entry name" value="TERMINAL URIDYLYLTRANSFERASE TAILOR"/>
    <property type="match status" value="1"/>
</dbReference>
<evidence type="ECO:0000313" key="4">
    <source>
        <dbReference type="EMBL" id="CAJ0573603.1"/>
    </source>
</evidence>
<dbReference type="InterPro" id="IPR036875">
    <property type="entry name" value="Znf_CCHC_sf"/>
</dbReference>
<feature type="compositionally biased region" description="Low complexity" evidence="2">
    <location>
        <begin position="1362"/>
        <end position="1374"/>
    </location>
</feature>
<keyword evidence="1" id="KW-0479">Metal-binding</keyword>
<dbReference type="InterPro" id="IPR043519">
    <property type="entry name" value="NT_sf"/>
</dbReference>
<dbReference type="CDD" id="cd05402">
    <property type="entry name" value="NT_PAP_TUTase"/>
    <property type="match status" value="1"/>
</dbReference>
<feature type="compositionally biased region" description="Basic and acidic residues" evidence="2">
    <location>
        <begin position="1555"/>
        <end position="1567"/>
    </location>
</feature>
<feature type="compositionally biased region" description="Acidic residues" evidence="2">
    <location>
        <begin position="1427"/>
        <end position="1437"/>
    </location>
</feature>
<feature type="compositionally biased region" description="Basic and acidic residues" evidence="2">
    <location>
        <begin position="1826"/>
        <end position="1838"/>
    </location>
</feature>
<dbReference type="InterPro" id="IPR054708">
    <property type="entry name" value="MTPAP-like_central"/>
</dbReference>
<feature type="region of interest" description="Disordered" evidence="2">
    <location>
        <begin position="1786"/>
        <end position="1811"/>
    </location>
</feature>
<feature type="region of interest" description="Disordered" evidence="2">
    <location>
        <begin position="1323"/>
        <end position="1437"/>
    </location>
</feature>
<dbReference type="GO" id="GO:0019899">
    <property type="term" value="F:enzyme binding"/>
    <property type="evidence" value="ECO:0007669"/>
    <property type="project" value="UniProtKB-ARBA"/>
</dbReference>
<proteinExistence type="predicted"/>
<accession>A0AA36CRE8</accession>
<feature type="compositionally biased region" description="Polar residues" evidence="2">
    <location>
        <begin position="1"/>
        <end position="10"/>
    </location>
</feature>
<dbReference type="PROSITE" id="PS50158">
    <property type="entry name" value="ZF_CCHC"/>
    <property type="match status" value="1"/>
</dbReference>
<dbReference type="SUPFAM" id="SSF57756">
    <property type="entry name" value="Retrovirus zinc finger-like domains"/>
    <property type="match status" value="1"/>
</dbReference>
<dbReference type="InterPro" id="IPR001878">
    <property type="entry name" value="Znf_CCHC"/>
</dbReference>
<organism evidence="4 5">
    <name type="scientific">Mesorhabditis spiculigera</name>
    <dbReference type="NCBI Taxonomy" id="96644"/>
    <lineage>
        <taxon>Eukaryota</taxon>
        <taxon>Metazoa</taxon>
        <taxon>Ecdysozoa</taxon>
        <taxon>Nematoda</taxon>
        <taxon>Chromadorea</taxon>
        <taxon>Rhabditida</taxon>
        <taxon>Rhabditina</taxon>
        <taxon>Rhabditomorpha</taxon>
        <taxon>Rhabditoidea</taxon>
        <taxon>Rhabditidae</taxon>
        <taxon>Mesorhabditinae</taxon>
        <taxon>Mesorhabditis</taxon>
    </lineage>
</organism>
<dbReference type="PANTHER" id="PTHR12271">
    <property type="entry name" value="POLY A POLYMERASE CID PAP -RELATED"/>
    <property type="match status" value="1"/>
</dbReference>
<feature type="compositionally biased region" description="Polar residues" evidence="2">
    <location>
        <begin position="2044"/>
        <end position="2054"/>
    </location>
</feature>
<dbReference type="GO" id="GO:0005737">
    <property type="term" value="C:cytoplasm"/>
    <property type="evidence" value="ECO:0007669"/>
    <property type="project" value="UniProtKB-ARBA"/>
</dbReference>